<evidence type="ECO:0000256" key="3">
    <source>
        <dbReference type="ARBA" id="ARBA00022737"/>
    </source>
</evidence>
<dbReference type="PANTHER" id="PTHR45690">
    <property type="entry name" value="NACHT, LRR AND PYD DOMAINS-CONTAINING PROTEIN 12"/>
    <property type="match status" value="1"/>
</dbReference>
<dbReference type="STRING" id="137246.A0A401SS87"/>
<keyword evidence="2" id="KW-0963">Cytoplasm</keyword>
<dbReference type="Pfam" id="PF00560">
    <property type="entry name" value="LRR_1"/>
    <property type="match status" value="1"/>
</dbReference>
<protein>
    <recommendedName>
        <fullName evidence="6">NACHT LRR and PYD domain-containing protein</fullName>
    </recommendedName>
</protein>
<evidence type="ECO:0000256" key="2">
    <source>
        <dbReference type="ARBA" id="ARBA00022490"/>
    </source>
</evidence>
<dbReference type="PANTHER" id="PTHR45690:SF19">
    <property type="entry name" value="NACHT, LRR AND PYD DOMAINS-CONTAINING PROTEIN 3"/>
    <property type="match status" value="1"/>
</dbReference>
<dbReference type="GO" id="GO:0050729">
    <property type="term" value="P:positive regulation of inflammatory response"/>
    <property type="evidence" value="ECO:0007669"/>
    <property type="project" value="TreeGrafter"/>
</dbReference>
<comment type="subcellular location">
    <subcellularLocation>
        <location evidence="1">Cytoplasm</location>
    </subcellularLocation>
</comment>
<dbReference type="Pfam" id="PF13516">
    <property type="entry name" value="LRR_6"/>
    <property type="match status" value="1"/>
</dbReference>
<evidence type="ECO:0008006" key="6">
    <source>
        <dbReference type="Google" id="ProtNLM"/>
    </source>
</evidence>
<dbReference type="OrthoDB" id="120976at2759"/>
<dbReference type="InterPro" id="IPR032675">
    <property type="entry name" value="LRR_dom_sf"/>
</dbReference>
<dbReference type="InterPro" id="IPR050637">
    <property type="entry name" value="NLRP_innate_immun_reg"/>
</dbReference>
<dbReference type="Gene3D" id="3.80.10.10">
    <property type="entry name" value="Ribonuclease Inhibitor"/>
    <property type="match status" value="1"/>
</dbReference>
<accession>A0A401SS87</accession>
<name>A0A401SS87_CHIPU</name>
<dbReference type="SUPFAM" id="SSF52047">
    <property type="entry name" value="RNI-like"/>
    <property type="match status" value="1"/>
</dbReference>
<dbReference type="GO" id="GO:0005737">
    <property type="term" value="C:cytoplasm"/>
    <property type="evidence" value="ECO:0007669"/>
    <property type="project" value="TreeGrafter"/>
</dbReference>
<organism evidence="4 5">
    <name type="scientific">Chiloscyllium punctatum</name>
    <name type="common">Brownbanded bambooshark</name>
    <name type="synonym">Hemiscyllium punctatum</name>
    <dbReference type="NCBI Taxonomy" id="137246"/>
    <lineage>
        <taxon>Eukaryota</taxon>
        <taxon>Metazoa</taxon>
        <taxon>Chordata</taxon>
        <taxon>Craniata</taxon>
        <taxon>Vertebrata</taxon>
        <taxon>Chondrichthyes</taxon>
        <taxon>Elasmobranchii</taxon>
        <taxon>Galeomorphii</taxon>
        <taxon>Galeoidea</taxon>
        <taxon>Orectolobiformes</taxon>
        <taxon>Hemiscylliidae</taxon>
        <taxon>Chiloscyllium</taxon>
    </lineage>
</organism>
<dbReference type="InterPro" id="IPR001611">
    <property type="entry name" value="Leu-rich_rpt"/>
</dbReference>
<evidence type="ECO:0000313" key="4">
    <source>
        <dbReference type="EMBL" id="GCC33236.1"/>
    </source>
</evidence>
<proteinExistence type="predicted"/>
<dbReference type="SMART" id="SM00368">
    <property type="entry name" value="LRR_RI"/>
    <property type="match status" value="4"/>
</dbReference>
<reference evidence="4 5" key="1">
    <citation type="journal article" date="2018" name="Nat. Ecol. Evol.">
        <title>Shark genomes provide insights into elasmobranch evolution and the origin of vertebrates.</title>
        <authorList>
            <person name="Hara Y"/>
            <person name="Yamaguchi K"/>
            <person name="Onimaru K"/>
            <person name="Kadota M"/>
            <person name="Koyanagi M"/>
            <person name="Keeley SD"/>
            <person name="Tatsumi K"/>
            <person name="Tanaka K"/>
            <person name="Motone F"/>
            <person name="Kageyama Y"/>
            <person name="Nozu R"/>
            <person name="Adachi N"/>
            <person name="Nishimura O"/>
            <person name="Nakagawa R"/>
            <person name="Tanegashima C"/>
            <person name="Kiyatake I"/>
            <person name="Matsumoto R"/>
            <person name="Murakumo K"/>
            <person name="Nishida K"/>
            <person name="Terakita A"/>
            <person name="Kuratani S"/>
            <person name="Sato K"/>
            <person name="Hyodo S Kuraku.S."/>
        </authorList>
    </citation>
    <scope>NUCLEOTIDE SEQUENCE [LARGE SCALE GENOMIC DNA]</scope>
</reference>
<gene>
    <name evidence="4" type="ORF">chiPu_0011704</name>
</gene>
<evidence type="ECO:0000256" key="1">
    <source>
        <dbReference type="ARBA" id="ARBA00004496"/>
    </source>
</evidence>
<sequence length="423" mass="48202">MNIRIWNNCVTIMAESSSGEEVPVASRKMKMDAYPISTIDEFLTKCDGFQLFQLTKFYQDRLEQAIEEGVEGLWLTLMDADQFIGQEYHHKLLPGCSVLVTSWLTAFHLLEKAEIGIWAEILGFVGDQCKEYFNKFFEDQTVAAAVFKHVEENEILYSICYNPSYCWILGLSLVPFFTEEDKKKQQVPKTITQLYSYYIYNILKNHGREIGDPRDVFLKLGEMAFTGVSEKLHNAKLGDSGVRLLCAGLKSPDCKIERLGLTGNGLTDSCAEDLASALSINQSLTHLDLTSNSFTDRSAPFLYCLIQTCKSLKAIQMHHNGLSDSYAEDLSSTRSINQSLIYLDLSENSFTDQSVPFFQRLIRTCRRLRYGAIDSVQMRRQLKLLESLRPNLTVSEARNTVNLMDLQYMILFPALFYIRSDVV</sequence>
<keyword evidence="3" id="KW-0677">Repeat</keyword>
<dbReference type="Proteomes" id="UP000287033">
    <property type="component" value="Unassembled WGS sequence"/>
</dbReference>
<dbReference type="AlphaFoldDB" id="A0A401SS87"/>
<dbReference type="EMBL" id="BEZZ01000497">
    <property type="protein sequence ID" value="GCC33236.1"/>
    <property type="molecule type" value="Genomic_DNA"/>
</dbReference>
<keyword evidence="5" id="KW-1185">Reference proteome</keyword>
<evidence type="ECO:0000313" key="5">
    <source>
        <dbReference type="Proteomes" id="UP000287033"/>
    </source>
</evidence>
<comment type="caution">
    <text evidence="4">The sequence shown here is derived from an EMBL/GenBank/DDBJ whole genome shotgun (WGS) entry which is preliminary data.</text>
</comment>